<dbReference type="GO" id="GO:0016971">
    <property type="term" value="F:flavin-dependent sulfhydryl oxidase activity"/>
    <property type="evidence" value="ECO:0007669"/>
    <property type="project" value="InterPro"/>
</dbReference>
<evidence type="ECO:0000256" key="5">
    <source>
        <dbReference type="ARBA" id="ARBA00022827"/>
    </source>
</evidence>
<reference evidence="15" key="1">
    <citation type="submission" date="2017-02" db="UniProtKB">
        <authorList>
            <consortium name="WormBaseParasite"/>
        </authorList>
    </citation>
    <scope>IDENTIFICATION</scope>
</reference>
<evidence type="ECO:0000256" key="8">
    <source>
        <dbReference type="ARBA" id="ARBA00023180"/>
    </source>
</evidence>
<dbReference type="PROSITE" id="PS51324">
    <property type="entry name" value="ERV_ALR"/>
    <property type="match status" value="1"/>
</dbReference>
<evidence type="ECO:0000313" key="14">
    <source>
        <dbReference type="Proteomes" id="UP000046393"/>
    </source>
</evidence>
<keyword evidence="6 10" id="KW-0560">Oxidoreductase</keyword>
<feature type="signal peptide" evidence="11">
    <location>
        <begin position="1"/>
        <end position="27"/>
    </location>
</feature>
<evidence type="ECO:0000256" key="7">
    <source>
        <dbReference type="ARBA" id="ARBA00023157"/>
    </source>
</evidence>
<dbReference type="InterPro" id="IPR017905">
    <property type="entry name" value="ERV/ALR_sulphydryl_oxidase"/>
</dbReference>
<dbReference type="PROSITE" id="PS51352">
    <property type="entry name" value="THIOREDOXIN_2"/>
    <property type="match status" value="1"/>
</dbReference>
<dbReference type="Proteomes" id="UP000046393">
    <property type="component" value="Unplaced"/>
</dbReference>
<keyword evidence="4 11" id="KW-0732">Signal</keyword>
<evidence type="ECO:0000259" key="12">
    <source>
        <dbReference type="PROSITE" id="PS51324"/>
    </source>
</evidence>
<keyword evidence="7" id="KW-1015">Disulfide bond</keyword>
<dbReference type="EC" id="1.8.3.2" evidence="10"/>
<dbReference type="InterPro" id="IPR042568">
    <property type="entry name" value="QSOX_FAD-bd_sf"/>
</dbReference>
<dbReference type="GO" id="GO:0000139">
    <property type="term" value="C:Golgi membrane"/>
    <property type="evidence" value="ECO:0007669"/>
    <property type="project" value="TreeGrafter"/>
</dbReference>
<dbReference type="GO" id="GO:0005615">
    <property type="term" value="C:extracellular space"/>
    <property type="evidence" value="ECO:0007669"/>
    <property type="project" value="TreeGrafter"/>
</dbReference>
<protein>
    <recommendedName>
        <fullName evidence="10">Sulfhydryl oxidase</fullName>
        <ecNumber evidence="10">1.8.3.2</ecNumber>
    </recommendedName>
</protein>
<dbReference type="SUPFAM" id="SSF52833">
    <property type="entry name" value="Thioredoxin-like"/>
    <property type="match status" value="1"/>
</dbReference>
<dbReference type="Pfam" id="PF00085">
    <property type="entry name" value="Thioredoxin"/>
    <property type="match status" value="1"/>
</dbReference>
<evidence type="ECO:0000256" key="2">
    <source>
        <dbReference type="ARBA" id="ARBA00006041"/>
    </source>
</evidence>
<evidence type="ECO:0000256" key="1">
    <source>
        <dbReference type="ARBA" id="ARBA00001974"/>
    </source>
</evidence>
<feature type="domain" description="Thioredoxin" evidence="13">
    <location>
        <begin position="18"/>
        <end position="155"/>
    </location>
</feature>
<sequence>MRLVITDQLLYVAVFFVSYCELPSSAASLYDDDKYVLQLSPSNFSSVVYGKNNAFVVEFYSDTCPACIFFAPTYKNLANQLKSWSPLIKFAAVNCRDYTELCSSQVITAYPTLKYFKYLSPNRLVGEQIMRSNPEKLPLHLASLLHKDWIRNKPEHWPNLVPLKDDYSLDVIWNSGLGSVRFVGLVVEQDPSELAWATMIHFANDKRVRLFLVSPSHVDVVEKKKRNDSSVGFYLFERNRSDPSAALSFNVAFKHVVELMKKKLQSVEPEKIDYKAETTTVSSPAVNVTWSQYEVHVIDILSALYSMLLKEIPNDIVFSNQKLEALKMWMAVLSKHMPTIYPSAGIFCESLYKWITNHNGNITREVWLEKVQLYMSENGHPIRFPTQWAACRGSKPLLRDYSCGLWTLLHLLTVQARSDGNSTFNAVDEVLQPIHLFILNFFNCEHCKKHFNTHYLKTVGQNETPVVILDNAILWLWNTHNIVNKVLKMQHREDPAFPKRQFPPFFLCESCWRINKFEENEVLKFLISYYGKENVNYNLKVKVSSCM</sequence>
<dbReference type="InterPro" id="IPR036774">
    <property type="entry name" value="ERV/ALR_sulphydryl_oxid_sf"/>
</dbReference>
<dbReference type="Gene3D" id="3.40.30.10">
    <property type="entry name" value="Glutaredoxin"/>
    <property type="match status" value="1"/>
</dbReference>
<keyword evidence="8" id="KW-0325">Glycoprotein</keyword>
<organism evidence="14 15">
    <name type="scientific">Syphacia muris</name>
    <dbReference type="NCBI Taxonomy" id="451379"/>
    <lineage>
        <taxon>Eukaryota</taxon>
        <taxon>Metazoa</taxon>
        <taxon>Ecdysozoa</taxon>
        <taxon>Nematoda</taxon>
        <taxon>Chromadorea</taxon>
        <taxon>Rhabditida</taxon>
        <taxon>Spirurina</taxon>
        <taxon>Oxyuridomorpha</taxon>
        <taxon>Oxyuroidea</taxon>
        <taxon>Oxyuridae</taxon>
        <taxon>Syphacia</taxon>
    </lineage>
</organism>
<dbReference type="Pfam" id="PF18371">
    <property type="entry name" value="FAD_SOX"/>
    <property type="match status" value="1"/>
</dbReference>
<accession>A0A0N5ARD0</accession>
<evidence type="ECO:0000256" key="11">
    <source>
        <dbReference type="SAM" id="SignalP"/>
    </source>
</evidence>
<keyword evidence="3 10" id="KW-0285">Flavoprotein</keyword>
<dbReference type="PANTHER" id="PTHR22897:SF26">
    <property type="entry name" value="SULFHYDRYL OXIDASE"/>
    <property type="match status" value="1"/>
</dbReference>
<dbReference type="InterPro" id="IPR040986">
    <property type="entry name" value="QSOX_FAD-bd_dom"/>
</dbReference>
<dbReference type="InterPro" id="IPR039798">
    <property type="entry name" value="Sulfhydryl_oxidase"/>
</dbReference>
<comment type="catalytic activity">
    <reaction evidence="9 10">
        <text>2 R'C(R)SH + O2 = R'C(R)S-S(R)CR' + H2O2</text>
        <dbReference type="Rhea" id="RHEA:17357"/>
        <dbReference type="ChEBI" id="CHEBI:15379"/>
        <dbReference type="ChEBI" id="CHEBI:16240"/>
        <dbReference type="ChEBI" id="CHEBI:16520"/>
        <dbReference type="ChEBI" id="CHEBI:17412"/>
        <dbReference type="EC" id="1.8.3.2"/>
    </reaction>
</comment>
<evidence type="ECO:0000256" key="9">
    <source>
        <dbReference type="ARBA" id="ARBA00048864"/>
    </source>
</evidence>
<keyword evidence="5 10" id="KW-0274">FAD</keyword>
<proteinExistence type="inferred from homology"/>
<dbReference type="PANTHER" id="PTHR22897">
    <property type="entry name" value="QUIESCIN Q6-RELATED SULFHYDRYL OXIDASE"/>
    <property type="match status" value="1"/>
</dbReference>
<dbReference type="Pfam" id="PF04777">
    <property type="entry name" value="Evr1_Alr"/>
    <property type="match status" value="1"/>
</dbReference>
<dbReference type="InterPro" id="IPR013766">
    <property type="entry name" value="Thioredoxin_domain"/>
</dbReference>
<evidence type="ECO:0000256" key="3">
    <source>
        <dbReference type="ARBA" id="ARBA00022630"/>
    </source>
</evidence>
<dbReference type="AlphaFoldDB" id="A0A0N5ARD0"/>
<dbReference type="Gene3D" id="1.20.120.310">
    <property type="entry name" value="ERV/ALR sulfhydryl oxidase domain"/>
    <property type="match status" value="1"/>
</dbReference>
<name>A0A0N5ARD0_9BILA</name>
<dbReference type="InterPro" id="IPR036249">
    <property type="entry name" value="Thioredoxin-like_sf"/>
</dbReference>
<keyword evidence="14" id="KW-1185">Reference proteome</keyword>
<evidence type="ECO:0000259" key="13">
    <source>
        <dbReference type="PROSITE" id="PS51352"/>
    </source>
</evidence>
<evidence type="ECO:0000313" key="15">
    <source>
        <dbReference type="WBParaSite" id="SMUV_0000727301-mRNA-1"/>
    </source>
</evidence>
<dbReference type="GO" id="GO:0006457">
    <property type="term" value="P:protein folding"/>
    <property type="evidence" value="ECO:0007669"/>
    <property type="project" value="TreeGrafter"/>
</dbReference>
<evidence type="ECO:0000256" key="4">
    <source>
        <dbReference type="ARBA" id="ARBA00022729"/>
    </source>
</evidence>
<evidence type="ECO:0000256" key="6">
    <source>
        <dbReference type="ARBA" id="ARBA00023002"/>
    </source>
</evidence>
<evidence type="ECO:0000256" key="10">
    <source>
        <dbReference type="RuleBase" id="RU371123"/>
    </source>
</evidence>
<dbReference type="Gene3D" id="1.20.120.1960">
    <property type="entry name" value="QSOX sulfhydryl oxidase domain"/>
    <property type="match status" value="1"/>
</dbReference>
<feature type="domain" description="ERV/ALR sulfhydryl oxidase" evidence="12">
    <location>
        <begin position="394"/>
        <end position="501"/>
    </location>
</feature>
<feature type="chain" id="PRO_5005893347" description="Sulfhydryl oxidase" evidence="11">
    <location>
        <begin position="28"/>
        <end position="547"/>
    </location>
</feature>
<dbReference type="STRING" id="451379.A0A0N5ARD0"/>
<dbReference type="GO" id="GO:0003756">
    <property type="term" value="F:protein disulfide isomerase activity"/>
    <property type="evidence" value="ECO:0007669"/>
    <property type="project" value="TreeGrafter"/>
</dbReference>
<comment type="similarity">
    <text evidence="2">Belongs to the quiescin-sulfhydryl oxidase (QSOX) family.</text>
</comment>
<dbReference type="SUPFAM" id="SSF69000">
    <property type="entry name" value="FAD-dependent thiol oxidase"/>
    <property type="match status" value="1"/>
</dbReference>
<dbReference type="WBParaSite" id="SMUV_0000727301-mRNA-1">
    <property type="protein sequence ID" value="SMUV_0000727301-mRNA-1"/>
    <property type="gene ID" value="SMUV_0000727301"/>
</dbReference>
<comment type="cofactor">
    <cofactor evidence="1 10">
        <name>FAD</name>
        <dbReference type="ChEBI" id="CHEBI:57692"/>
    </cofactor>
</comment>